<dbReference type="NCBIfam" id="TIGR00756">
    <property type="entry name" value="PPR"/>
    <property type="match status" value="3"/>
</dbReference>
<keyword evidence="4" id="KW-1185">Reference proteome</keyword>
<dbReference type="EMBL" id="AUSU01002564">
    <property type="protein sequence ID" value="EPS68541.1"/>
    <property type="molecule type" value="Genomic_DNA"/>
</dbReference>
<dbReference type="GO" id="GO:0009451">
    <property type="term" value="P:RNA modification"/>
    <property type="evidence" value="ECO:0007669"/>
    <property type="project" value="InterPro"/>
</dbReference>
<dbReference type="InterPro" id="IPR011990">
    <property type="entry name" value="TPR-like_helical_dom_sf"/>
</dbReference>
<feature type="repeat" description="PPR" evidence="2">
    <location>
        <begin position="264"/>
        <end position="298"/>
    </location>
</feature>
<dbReference type="PROSITE" id="PS51375">
    <property type="entry name" value="PPR"/>
    <property type="match status" value="2"/>
</dbReference>
<accession>S8CUH7</accession>
<keyword evidence="1" id="KW-0677">Repeat</keyword>
<evidence type="ECO:0000313" key="3">
    <source>
        <dbReference type="EMBL" id="EPS68541.1"/>
    </source>
</evidence>
<evidence type="ECO:0000313" key="4">
    <source>
        <dbReference type="Proteomes" id="UP000015453"/>
    </source>
</evidence>
<dbReference type="GO" id="GO:0003723">
    <property type="term" value="F:RNA binding"/>
    <property type="evidence" value="ECO:0007669"/>
    <property type="project" value="InterPro"/>
</dbReference>
<dbReference type="Proteomes" id="UP000015453">
    <property type="component" value="Unassembled WGS sequence"/>
</dbReference>
<evidence type="ECO:0008006" key="5">
    <source>
        <dbReference type="Google" id="ProtNLM"/>
    </source>
</evidence>
<dbReference type="InterPro" id="IPR002885">
    <property type="entry name" value="PPR_rpt"/>
</dbReference>
<dbReference type="PANTHER" id="PTHR47926:SF515">
    <property type="entry name" value="UMP-CMP KINASE"/>
    <property type="match status" value="1"/>
</dbReference>
<dbReference type="OrthoDB" id="1882394at2759"/>
<gene>
    <name evidence="3" type="ORF">M569_06226</name>
</gene>
<dbReference type="PANTHER" id="PTHR47926">
    <property type="entry name" value="PENTATRICOPEPTIDE REPEAT-CONTAINING PROTEIN"/>
    <property type="match status" value="1"/>
</dbReference>
<name>S8CUH7_9LAMI</name>
<evidence type="ECO:0000256" key="1">
    <source>
        <dbReference type="ARBA" id="ARBA00022737"/>
    </source>
</evidence>
<sequence>MAMATVSCRLSSRICDRLILCGSSPFDCSASGRKKKKNYEKFYPKIKPTKLPYPKYRPAPLLPDPKLRPQTKIQALESVICDLEASLKNGVTIDDPQVFASLLETCFRLSAFDHGFRVHALIPAKLLRRNTGILSKLLRLYASRGDLEHAHKLFDEMPDRNSSAFPWNSLISGYAEAGFHEDALALFFQMVEEGVIPDEHTFPRVLKACGGVGMIHVGEEVHRHVIRFGFGGSGFVLNGLIDMYAKCGDISRAMKVFNIVKNRDVITWNAMIVGLVRHGSLSEALDRLKQMVLLGYEPDSVTLSSLLRSLRLYRTGTQIHGWALRKGIEYDLPVANSLMVFYSINNQPSKARSLFAIMPEKDAISWNTIISAHSKDPLALEYFEGMIRSGERPDEITFVSLLSACACLGMLSDGERLFSAMCDEYMIEPSTEHCGCMVSLYARAGCIETAYDFITKRMEAEAGPAVWGALLYGCYLHGNADVGRIAAEHLMESESESDNAHNFELLIRIYEDAGMAGDAEEVREMMRMRGL</sequence>
<reference evidence="3 4" key="1">
    <citation type="journal article" date="2013" name="BMC Genomics">
        <title>The miniature genome of a carnivorous plant Genlisea aurea contains a low number of genes and short non-coding sequences.</title>
        <authorList>
            <person name="Leushkin E.V."/>
            <person name="Sutormin R.A."/>
            <person name="Nabieva E.R."/>
            <person name="Penin A.A."/>
            <person name="Kondrashov A.S."/>
            <person name="Logacheva M.D."/>
        </authorList>
    </citation>
    <scope>NUCLEOTIDE SEQUENCE [LARGE SCALE GENOMIC DNA]</scope>
</reference>
<comment type="caution">
    <text evidence="3">The sequence shown here is derived from an EMBL/GenBank/DDBJ whole genome shotgun (WGS) entry which is preliminary data.</text>
</comment>
<dbReference type="Gene3D" id="1.25.40.10">
    <property type="entry name" value="Tetratricopeptide repeat domain"/>
    <property type="match status" value="3"/>
</dbReference>
<proteinExistence type="predicted"/>
<organism evidence="3 4">
    <name type="scientific">Genlisea aurea</name>
    <dbReference type="NCBI Taxonomy" id="192259"/>
    <lineage>
        <taxon>Eukaryota</taxon>
        <taxon>Viridiplantae</taxon>
        <taxon>Streptophyta</taxon>
        <taxon>Embryophyta</taxon>
        <taxon>Tracheophyta</taxon>
        <taxon>Spermatophyta</taxon>
        <taxon>Magnoliopsida</taxon>
        <taxon>eudicotyledons</taxon>
        <taxon>Gunneridae</taxon>
        <taxon>Pentapetalae</taxon>
        <taxon>asterids</taxon>
        <taxon>lamiids</taxon>
        <taxon>Lamiales</taxon>
        <taxon>Lentibulariaceae</taxon>
        <taxon>Genlisea</taxon>
    </lineage>
</organism>
<dbReference type="InterPro" id="IPR046960">
    <property type="entry name" value="PPR_At4g14850-like_plant"/>
</dbReference>
<dbReference type="FunFam" id="1.25.40.10:FF:000285">
    <property type="entry name" value="Pentatricopeptide repeat-containing protein, chloroplastic"/>
    <property type="match status" value="1"/>
</dbReference>
<evidence type="ECO:0000256" key="2">
    <source>
        <dbReference type="PROSITE-ProRule" id="PRU00708"/>
    </source>
</evidence>
<protein>
    <recommendedName>
        <fullName evidence="5">Pentatricopeptide repeat-containing protein</fullName>
    </recommendedName>
</protein>
<dbReference type="FunFam" id="1.25.40.10:FF:000729">
    <property type="entry name" value="Pentatricopeptide repeat-containing protein At4g25270, chloroplastic"/>
    <property type="match status" value="1"/>
</dbReference>
<dbReference type="GO" id="GO:0099402">
    <property type="term" value="P:plant organ development"/>
    <property type="evidence" value="ECO:0007669"/>
    <property type="project" value="UniProtKB-ARBA"/>
</dbReference>
<dbReference type="Pfam" id="PF01535">
    <property type="entry name" value="PPR"/>
    <property type="match status" value="2"/>
</dbReference>
<dbReference type="Pfam" id="PF13041">
    <property type="entry name" value="PPR_2"/>
    <property type="match status" value="2"/>
</dbReference>
<dbReference type="FunFam" id="1.25.40.10:FF:000158">
    <property type="entry name" value="pentatricopeptide repeat-containing protein At2g33680"/>
    <property type="match status" value="1"/>
</dbReference>
<feature type="repeat" description="PPR" evidence="2">
    <location>
        <begin position="163"/>
        <end position="197"/>
    </location>
</feature>
<dbReference type="AlphaFoldDB" id="S8CUH7"/>